<dbReference type="CDD" id="cd09716">
    <property type="entry name" value="Cas5_I"/>
    <property type="match status" value="1"/>
</dbReference>
<reference evidence="1" key="1">
    <citation type="submission" date="2019-03" db="EMBL/GenBank/DDBJ databases">
        <title>Single cell metagenomics reveals metabolic interactions within the superorganism composed of flagellate Streblomastix strix and complex community of Bacteroidetes bacteria on its surface.</title>
        <authorList>
            <person name="Treitli S.C."/>
            <person name="Kolisko M."/>
            <person name="Husnik F."/>
            <person name="Keeling P."/>
            <person name="Hampl V."/>
        </authorList>
    </citation>
    <scope>NUCLEOTIDE SEQUENCE</scope>
    <source>
        <strain evidence="1">STM</strain>
    </source>
</reference>
<dbReference type="NCBIfam" id="TIGR03488">
    <property type="entry name" value="cas_Cas5p"/>
    <property type="match status" value="1"/>
</dbReference>
<dbReference type="AlphaFoldDB" id="A0A5J4QMK1"/>
<proteinExistence type="predicted"/>
<protein>
    <recommendedName>
        <fullName evidence="2">Type I-PGING CRISPR-associated protein Cas5p</fullName>
    </recommendedName>
</protein>
<organism evidence="1">
    <name type="scientific">termite gut metagenome</name>
    <dbReference type="NCBI Taxonomy" id="433724"/>
    <lineage>
        <taxon>unclassified sequences</taxon>
        <taxon>metagenomes</taxon>
        <taxon>organismal metagenomes</taxon>
    </lineage>
</organism>
<evidence type="ECO:0000313" key="1">
    <source>
        <dbReference type="EMBL" id="KAA6322204.1"/>
    </source>
</evidence>
<accession>A0A5J4QMK1</accession>
<gene>
    <name evidence="1" type="ORF">EZS27_028227</name>
</gene>
<dbReference type="EMBL" id="SNRY01003104">
    <property type="protein sequence ID" value="KAA6322204.1"/>
    <property type="molecule type" value="Genomic_DNA"/>
</dbReference>
<name>A0A5J4QMK1_9ZZZZ</name>
<evidence type="ECO:0008006" key="2">
    <source>
        <dbReference type="Google" id="ProtNLM"/>
    </source>
</evidence>
<comment type="caution">
    <text evidence="1">The sequence shown here is derived from an EMBL/GenBank/DDBJ whole genome shotgun (WGS) entry which is preliminary data.</text>
</comment>
<sequence>MEFTPISQKKEIDLSILQRKPMLDSTTILEIQPLAPLSMVSELPGSYYKTLKVPDKKMLCGLFENILGWHIDIADRKQIIEELTRLRKKQAKEESSSKLLSQTKGSTYIPLLMDYFEINLQYIPEAIFYDDLWSKAYRRADAIVHPKGTFNISYNLIAQKRELQRNDKNPKQVDDKALEAFFKSNLEQFPLYYSTPTVREYLFTKGKYEIKITIDSELYEMLRENLLFENIGYLGNSEGWVDLNFKKL</sequence>
<dbReference type="InterPro" id="IPR020031">
    <property type="entry name" value="CRISPR-assoc_Cas5p"/>
</dbReference>